<comment type="similarity">
    <text evidence="1">Belongs to the 5'-nucleotidase family.</text>
</comment>
<keyword evidence="4" id="KW-1185">Reference proteome</keyword>
<dbReference type="PRINTS" id="PR01607">
    <property type="entry name" value="APYRASEFAMLY"/>
</dbReference>
<dbReference type="Pfam" id="PF00149">
    <property type="entry name" value="Metallophos"/>
    <property type="match status" value="1"/>
</dbReference>
<dbReference type="GO" id="GO:0008768">
    <property type="term" value="F:UDP-sugar diphosphatase activity"/>
    <property type="evidence" value="ECO:0007669"/>
    <property type="project" value="TreeGrafter"/>
</dbReference>
<gene>
    <name evidence="3" type="ORF">KE3_0531</name>
</gene>
<keyword evidence="1" id="KW-0547">Nucleotide-binding</keyword>
<dbReference type="GO" id="GO:0030288">
    <property type="term" value="C:outer membrane-bounded periplasmic space"/>
    <property type="evidence" value="ECO:0007669"/>
    <property type="project" value="TreeGrafter"/>
</dbReference>
<dbReference type="InterPro" id="IPR006179">
    <property type="entry name" value="5_nucleotidase/apyrase"/>
</dbReference>
<dbReference type="GO" id="GO:0000166">
    <property type="term" value="F:nucleotide binding"/>
    <property type="evidence" value="ECO:0007669"/>
    <property type="project" value="UniProtKB-KW"/>
</dbReference>
<dbReference type="AlphaFoldDB" id="A0AB33AK88"/>
<dbReference type="PIRSF" id="PIRSF036361">
    <property type="entry name" value="YunD"/>
    <property type="match status" value="1"/>
</dbReference>
<dbReference type="Gene3D" id="3.60.21.10">
    <property type="match status" value="1"/>
</dbReference>
<reference evidence="3 4" key="1">
    <citation type="journal article" date="2013" name="BMC Microbiol.">
        <title>Dynamics of fecal microbial communities in children with diarrhea of unknown etiology and genomic analysis of associated Streptococcus lutetiensis.</title>
        <authorList>
            <person name="Jin D."/>
            <person name="Chen C."/>
            <person name="Li L."/>
            <person name="Lu S."/>
            <person name="Li Z."/>
            <person name="Zhou Z."/>
            <person name="Jing H."/>
            <person name="Xu Y."/>
            <person name="Du P."/>
            <person name="Wang H."/>
            <person name="Xiong Y."/>
            <person name="Zheng H."/>
            <person name="Bai X."/>
            <person name="Sun H."/>
            <person name="Wang L."/>
            <person name="Ye C."/>
            <person name="Gottschalk M."/>
            <person name="Xu J."/>
        </authorList>
    </citation>
    <scope>NUCLEOTIDE SEQUENCE [LARGE SCALE GENOMIC DNA]</scope>
    <source>
        <strain evidence="3 4">033</strain>
    </source>
</reference>
<dbReference type="InterPro" id="IPR011240">
    <property type="entry name" value="Pesterase_YunD"/>
</dbReference>
<name>A0AB33AK88_9STRE</name>
<protein>
    <recommendedName>
        <fullName evidence="2">Calcineurin-like phosphoesterase domain-containing protein</fullName>
    </recommendedName>
</protein>
<dbReference type="Proteomes" id="UP000015268">
    <property type="component" value="Chromosome"/>
</dbReference>
<evidence type="ECO:0000259" key="2">
    <source>
        <dbReference type="Pfam" id="PF00149"/>
    </source>
</evidence>
<dbReference type="SUPFAM" id="SSF56300">
    <property type="entry name" value="Metallo-dependent phosphatases"/>
    <property type="match status" value="1"/>
</dbReference>
<evidence type="ECO:0000313" key="3">
    <source>
        <dbReference type="EMBL" id="AGS05043.1"/>
    </source>
</evidence>
<dbReference type="SUPFAM" id="SSF55816">
    <property type="entry name" value="5'-nucleotidase (syn. UDP-sugar hydrolase), C-terminal domain"/>
    <property type="match status" value="1"/>
</dbReference>
<dbReference type="PANTHER" id="PTHR11575">
    <property type="entry name" value="5'-NUCLEOTIDASE-RELATED"/>
    <property type="match status" value="1"/>
</dbReference>
<dbReference type="Gene3D" id="3.90.780.10">
    <property type="entry name" value="5'-Nucleotidase, C-terminal domain"/>
    <property type="match status" value="1"/>
</dbReference>
<dbReference type="CDD" id="cd00845">
    <property type="entry name" value="MPP_UshA_N_like"/>
    <property type="match status" value="1"/>
</dbReference>
<dbReference type="GO" id="GO:0009166">
    <property type="term" value="P:nucleotide catabolic process"/>
    <property type="evidence" value="ECO:0007669"/>
    <property type="project" value="InterPro"/>
</dbReference>
<dbReference type="KEGG" id="slu:KE3_0531"/>
<keyword evidence="1" id="KW-0378">Hydrolase</keyword>
<accession>A0AB33AK88</accession>
<dbReference type="InterPro" id="IPR036907">
    <property type="entry name" value="5'-Nucleotdase_C_sf"/>
</dbReference>
<evidence type="ECO:0000313" key="4">
    <source>
        <dbReference type="Proteomes" id="UP000015268"/>
    </source>
</evidence>
<dbReference type="PANTHER" id="PTHR11575:SF23">
    <property type="entry name" value="5-NUCLEOTIDASE FAMILY PROTEIN"/>
    <property type="match status" value="1"/>
</dbReference>
<dbReference type="GO" id="GO:0008253">
    <property type="term" value="F:5'-nucleotidase activity"/>
    <property type="evidence" value="ECO:0007669"/>
    <property type="project" value="TreeGrafter"/>
</dbReference>
<feature type="domain" description="Calcineurin-like phosphoesterase" evidence="2">
    <location>
        <begin position="28"/>
        <end position="223"/>
    </location>
</feature>
<sequence>MVDNRFVKALKYHYCDGKCYNIAMIEKLTILHLNDWHSHFENYPKIKRFFQEYPETNEVIRLDIGDNIDRWHPMTDISKGKCNVQFLNELKIDLATIGNNEGIGLAKHWLNEVYQEADFDVILGNLEDDNGRPAWAEPYKIYETKAGTKIAFLAYTFPYYLTYKPGGWKVLDPLECLKRDLAVKEVQEADFRILLSHLGLPWDKKITALCPEIDLIIGAHTHHIFEDGAYLNGTYMAAAGKYGQFVGEINLSLDNHEMIDITIHAHETSHMASKPGDKEWIEKIVSGGRKLLGQEMVMQFDEDLSLDESCRLVMDAMKDYAKADIAMINSGLVVEPFTKDITKDTLHHSLPHQMRLARLELTTQELAEICQDVYSQAELLARQQIRGMGFRGKEFGTVLTSGFAYKNGKIVYNEKVTNEKETVSLVLVDQYYFARYFESIKSHQAELLFPELLRELVEGYLRHKE</sequence>
<evidence type="ECO:0000256" key="1">
    <source>
        <dbReference type="RuleBase" id="RU362119"/>
    </source>
</evidence>
<dbReference type="InterPro" id="IPR004843">
    <property type="entry name" value="Calcineurin-like_PHP"/>
</dbReference>
<dbReference type="InterPro" id="IPR029052">
    <property type="entry name" value="Metallo-depent_PP-like"/>
</dbReference>
<proteinExistence type="inferred from homology"/>
<dbReference type="EMBL" id="CP003025">
    <property type="protein sequence ID" value="AGS05043.1"/>
    <property type="molecule type" value="Genomic_DNA"/>
</dbReference>
<organism evidence="3 4">
    <name type="scientific">Streptococcus lutetiensis 033</name>
    <dbReference type="NCBI Taxonomy" id="1076934"/>
    <lineage>
        <taxon>Bacteria</taxon>
        <taxon>Bacillati</taxon>
        <taxon>Bacillota</taxon>
        <taxon>Bacilli</taxon>
        <taxon>Lactobacillales</taxon>
        <taxon>Streptococcaceae</taxon>
        <taxon>Streptococcus</taxon>
    </lineage>
</organism>